<dbReference type="InterPro" id="IPR014710">
    <property type="entry name" value="RmlC-like_jellyroll"/>
</dbReference>
<proteinExistence type="predicted"/>
<name>A0ABY2WPU7_9FLAO</name>
<evidence type="ECO:0000313" key="1">
    <source>
        <dbReference type="EMBL" id="TMU56696.1"/>
    </source>
</evidence>
<dbReference type="InterPro" id="IPR011051">
    <property type="entry name" value="RmlC_Cupin_sf"/>
</dbReference>
<dbReference type="SUPFAM" id="SSF51182">
    <property type="entry name" value="RmlC-like cupins"/>
    <property type="match status" value="1"/>
</dbReference>
<dbReference type="Proteomes" id="UP000751614">
    <property type="component" value="Unassembled WGS sequence"/>
</dbReference>
<dbReference type="EMBL" id="VCNI01000001">
    <property type="protein sequence ID" value="TMU56696.1"/>
    <property type="molecule type" value="Genomic_DNA"/>
</dbReference>
<keyword evidence="2" id="KW-1185">Reference proteome</keyword>
<evidence type="ECO:0008006" key="3">
    <source>
        <dbReference type="Google" id="ProtNLM"/>
    </source>
</evidence>
<organism evidence="1 2">
    <name type="scientific">Flagellimonas algicola</name>
    <dbReference type="NCBI Taxonomy" id="2583815"/>
    <lineage>
        <taxon>Bacteria</taxon>
        <taxon>Pseudomonadati</taxon>
        <taxon>Bacteroidota</taxon>
        <taxon>Flavobacteriia</taxon>
        <taxon>Flavobacteriales</taxon>
        <taxon>Flavobacteriaceae</taxon>
        <taxon>Flagellimonas</taxon>
    </lineage>
</organism>
<dbReference type="RefSeq" id="WP_138833412.1">
    <property type="nucleotide sequence ID" value="NZ_VCNI01000001.1"/>
</dbReference>
<dbReference type="Gene3D" id="2.60.120.10">
    <property type="entry name" value="Jelly Rolls"/>
    <property type="match status" value="1"/>
</dbReference>
<reference evidence="1 2" key="1">
    <citation type="submission" date="2019-05" db="EMBL/GenBank/DDBJ databases">
        <title>Flagellimonas sp. AsT0115, sp. nov., isolated from a marine red algae, Asparagopsis taxiformis.</title>
        <authorList>
            <person name="Kim J."/>
            <person name="Jeong S.E."/>
            <person name="Jeon C.O."/>
        </authorList>
    </citation>
    <scope>NUCLEOTIDE SEQUENCE [LARGE SCALE GENOMIC DNA]</scope>
    <source>
        <strain evidence="1 2">AsT0115</strain>
    </source>
</reference>
<protein>
    <recommendedName>
        <fullName evidence="3">Cupin 2 conserved barrel domain-containing protein</fullName>
    </recommendedName>
</protein>
<evidence type="ECO:0000313" key="2">
    <source>
        <dbReference type="Proteomes" id="UP000751614"/>
    </source>
</evidence>
<sequence length="136" mass="15913">MQCVELNPVGNFDPWDQKMIDELLHNDVRESLGDRLVFENETVKLWDIRLEPGERLPFRKHNVNYNWVCVTGGLALTRHGNGKISMVKLEPGDTEYWEFRGKNYTNDLENIGDRTIAINVLEYKEINTDWKPAYSN</sequence>
<accession>A0ABY2WPU7</accession>
<gene>
    <name evidence="1" type="ORF">FGG15_03900</name>
</gene>
<comment type="caution">
    <text evidence="1">The sequence shown here is derived from an EMBL/GenBank/DDBJ whole genome shotgun (WGS) entry which is preliminary data.</text>
</comment>